<feature type="domain" description="HTH luxR-type" evidence="1">
    <location>
        <begin position="121"/>
        <end position="178"/>
    </location>
</feature>
<dbReference type="SMART" id="SM00421">
    <property type="entry name" value="HTH_LUXR"/>
    <property type="match status" value="1"/>
</dbReference>
<dbReference type="Gene3D" id="1.10.10.10">
    <property type="entry name" value="Winged helix-like DNA-binding domain superfamily/Winged helix DNA-binding domain"/>
    <property type="match status" value="1"/>
</dbReference>
<dbReference type="Proteomes" id="UP001073227">
    <property type="component" value="Unassembled WGS sequence"/>
</dbReference>
<organism evidence="2 3">
    <name type="scientific">Hoeflea algicola</name>
    <dbReference type="NCBI Taxonomy" id="2983763"/>
    <lineage>
        <taxon>Bacteria</taxon>
        <taxon>Pseudomonadati</taxon>
        <taxon>Pseudomonadota</taxon>
        <taxon>Alphaproteobacteria</taxon>
        <taxon>Hyphomicrobiales</taxon>
        <taxon>Rhizobiaceae</taxon>
        <taxon>Hoeflea</taxon>
    </lineage>
</organism>
<dbReference type="InterPro" id="IPR016032">
    <property type="entry name" value="Sig_transdc_resp-reg_C-effctor"/>
</dbReference>
<evidence type="ECO:0000313" key="2">
    <source>
        <dbReference type="EMBL" id="MCY0146777.1"/>
    </source>
</evidence>
<dbReference type="InterPro" id="IPR036388">
    <property type="entry name" value="WH-like_DNA-bd_sf"/>
</dbReference>
<keyword evidence="3" id="KW-1185">Reference proteome</keyword>
<comment type="caution">
    <text evidence="2">The sequence shown here is derived from an EMBL/GenBank/DDBJ whole genome shotgun (WGS) entry which is preliminary data.</text>
</comment>
<dbReference type="EMBL" id="JAOVZR010000001">
    <property type="protein sequence ID" value="MCY0146777.1"/>
    <property type="molecule type" value="Genomic_DNA"/>
</dbReference>
<accession>A0ABT3Z4W2</accession>
<dbReference type="SUPFAM" id="SSF46894">
    <property type="entry name" value="C-terminal effector domain of the bipartite response regulators"/>
    <property type="match status" value="1"/>
</dbReference>
<dbReference type="Pfam" id="PF00196">
    <property type="entry name" value="GerE"/>
    <property type="match status" value="1"/>
</dbReference>
<evidence type="ECO:0000313" key="3">
    <source>
        <dbReference type="Proteomes" id="UP001073227"/>
    </source>
</evidence>
<evidence type="ECO:0000259" key="1">
    <source>
        <dbReference type="SMART" id="SM00421"/>
    </source>
</evidence>
<name>A0ABT3Z4W2_9HYPH</name>
<dbReference type="RefSeq" id="WP_267652422.1">
    <property type="nucleotide sequence ID" value="NZ_JAOVZR010000001.1"/>
</dbReference>
<reference evidence="2" key="1">
    <citation type="submission" date="2022-10" db="EMBL/GenBank/DDBJ databases">
        <title>Hoeflea sp. G2-23, isolated from marine algae.</title>
        <authorList>
            <person name="Kristyanto S."/>
            <person name="Kim J.M."/>
            <person name="Jeon C.O."/>
        </authorList>
    </citation>
    <scope>NUCLEOTIDE SEQUENCE</scope>
    <source>
        <strain evidence="2">G2-23</strain>
    </source>
</reference>
<sequence length="186" mass="19934">MDEVGLAAALLGVRGKTIYANDHMASLIPAVVQDRHDRFTIIDKRADSLLSGLLAEISSTGSLTRIGSIPIEAASDQPPSVLHLIPVRGVVRDIFSTAKLIAVITPLMQKIMPDASILQGLFDLTPSEAKVAKGLGDGMTIDQISQIMNIKSSTCRFYMKRVITKTGTGRQAVLAGLLQNIAPPFR</sequence>
<dbReference type="InterPro" id="IPR000792">
    <property type="entry name" value="Tscrpt_reg_LuxR_C"/>
</dbReference>
<proteinExistence type="predicted"/>
<gene>
    <name evidence="2" type="ORF">OEG84_03345</name>
</gene>
<protein>
    <submittedName>
        <fullName evidence="2">Helix-turn-helix transcriptional regulator</fullName>
    </submittedName>
</protein>